<dbReference type="InterPro" id="IPR011990">
    <property type="entry name" value="TPR-like_helical_dom_sf"/>
</dbReference>
<protein>
    <submittedName>
        <fullName evidence="4">Lipopolysaccharide biosynthesis regulator YciM, contains six TPR domains and a predicted metal-binding C-terminal domain</fullName>
    </submittedName>
</protein>
<sequence>MLEILFLLLPLAFYSGWRTAYKKNRSNQNNSNEVSTRFVQGINFLLNEEPDKALDIFLEAPSLDAQAAETFLALGKMFRNRGEVNRALRLHQHLVARPDLTNTQRQAAMLALGEDFFAAGLLDRAESVFNELLKTYPKNTAACMPLRRIYEQLHEWEQAFELTECSVVDKAERTQLMAHYLCEQVEELLVKKQLFQADEKLKKALSIYPQSARVQTLLAELALARGERRAALSYFRQALIYDQRLLTSLVKRLLTVFTQTLELQQLYEVVSTEYRRAPDAKMLPSLAAIAQEIGQGRSLIPLMHQHLQQDVGNVQTIACAARYLTHETSSETQPILAEVSLALGRLASTLPRFQCANCGYKLHEYVWRCPACHHWDSVQSQ</sequence>
<dbReference type="Pfam" id="PF18073">
    <property type="entry name" value="Zn_ribbon_LapB"/>
    <property type="match status" value="1"/>
</dbReference>
<keyword evidence="2" id="KW-0802">TPR repeat</keyword>
<evidence type="ECO:0000313" key="5">
    <source>
        <dbReference type="Proteomes" id="UP000190460"/>
    </source>
</evidence>
<dbReference type="Proteomes" id="UP000190460">
    <property type="component" value="Unassembled WGS sequence"/>
</dbReference>
<reference evidence="4 5" key="1">
    <citation type="submission" date="2017-02" db="EMBL/GenBank/DDBJ databases">
        <authorList>
            <person name="Peterson S.W."/>
        </authorList>
    </citation>
    <scope>NUCLEOTIDE SEQUENCE [LARGE SCALE GENOMIC DNA]</scope>
    <source>
        <strain evidence="4 5">ATCC 49788</strain>
    </source>
</reference>
<evidence type="ECO:0000259" key="3">
    <source>
        <dbReference type="Pfam" id="PF18073"/>
    </source>
</evidence>
<name>A0A1T4W1Q1_9GAMM</name>
<dbReference type="Gene3D" id="1.25.40.10">
    <property type="entry name" value="Tetratricopeptide repeat domain"/>
    <property type="match status" value="2"/>
</dbReference>
<proteinExistence type="predicted"/>
<dbReference type="GO" id="GO:0046872">
    <property type="term" value="F:metal ion binding"/>
    <property type="evidence" value="ECO:0007669"/>
    <property type="project" value="UniProtKB-KW"/>
</dbReference>
<feature type="domain" description="LapB rubredoxin metal binding" evidence="3">
    <location>
        <begin position="353"/>
        <end position="378"/>
    </location>
</feature>
<keyword evidence="5" id="KW-1185">Reference proteome</keyword>
<gene>
    <name evidence="4" type="ORF">SAMN02745130_00785</name>
</gene>
<dbReference type="EMBL" id="FUYB01000003">
    <property type="protein sequence ID" value="SKA71117.1"/>
    <property type="molecule type" value="Genomic_DNA"/>
</dbReference>
<dbReference type="InterPro" id="IPR041166">
    <property type="entry name" value="Rubredoxin_2"/>
</dbReference>
<dbReference type="STRING" id="92487.SAMN02745130_00785"/>
<dbReference type="AlphaFoldDB" id="A0A1T4W1Q1"/>
<keyword evidence="1" id="KW-0479">Metal-binding</keyword>
<evidence type="ECO:0000256" key="2">
    <source>
        <dbReference type="PROSITE-ProRule" id="PRU00339"/>
    </source>
</evidence>
<dbReference type="Pfam" id="PF13174">
    <property type="entry name" value="TPR_6"/>
    <property type="match status" value="1"/>
</dbReference>
<dbReference type="OrthoDB" id="507476at2"/>
<evidence type="ECO:0000313" key="4">
    <source>
        <dbReference type="EMBL" id="SKA71117.1"/>
    </source>
</evidence>
<accession>A0A1T4W1Q1</accession>
<dbReference type="InterPro" id="IPR019734">
    <property type="entry name" value="TPR_rpt"/>
</dbReference>
<dbReference type="SUPFAM" id="SSF48452">
    <property type="entry name" value="TPR-like"/>
    <property type="match status" value="1"/>
</dbReference>
<feature type="repeat" description="TPR" evidence="2">
    <location>
        <begin position="106"/>
        <end position="139"/>
    </location>
</feature>
<organism evidence="4 5">
    <name type="scientific">Thiothrix eikelboomii</name>
    <dbReference type="NCBI Taxonomy" id="92487"/>
    <lineage>
        <taxon>Bacteria</taxon>
        <taxon>Pseudomonadati</taxon>
        <taxon>Pseudomonadota</taxon>
        <taxon>Gammaproteobacteria</taxon>
        <taxon>Thiotrichales</taxon>
        <taxon>Thiotrichaceae</taxon>
        <taxon>Thiothrix</taxon>
    </lineage>
</organism>
<evidence type="ECO:0000256" key="1">
    <source>
        <dbReference type="ARBA" id="ARBA00022723"/>
    </source>
</evidence>
<dbReference type="RefSeq" id="WP_078921282.1">
    <property type="nucleotide sequence ID" value="NZ_FUYB01000003.1"/>
</dbReference>
<dbReference type="PROSITE" id="PS50005">
    <property type="entry name" value="TPR"/>
    <property type="match status" value="1"/>
</dbReference>
<dbReference type="Pfam" id="PF13176">
    <property type="entry name" value="TPR_7"/>
    <property type="match status" value="1"/>
</dbReference>